<dbReference type="GO" id="GO:0016787">
    <property type="term" value="F:hydrolase activity"/>
    <property type="evidence" value="ECO:0007669"/>
    <property type="project" value="UniProtKB-KW"/>
</dbReference>
<keyword evidence="6" id="KW-0378">Hydrolase</keyword>
<dbReference type="GO" id="GO:0005634">
    <property type="term" value="C:nucleus"/>
    <property type="evidence" value="ECO:0007669"/>
    <property type="project" value="UniProtKB-SubCell"/>
</dbReference>
<dbReference type="PANTHER" id="PTHR22930:SF269">
    <property type="entry name" value="NUCLEASE HARBI1-LIKE PROTEIN"/>
    <property type="match status" value="1"/>
</dbReference>
<evidence type="ECO:0000313" key="10">
    <source>
        <dbReference type="Proteomes" id="UP001162162"/>
    </source>
</evidence>
<comment type="subcellular location">
    <subcellularLocation>
        <location evidence="2">Nucleus</location>
    </subcellularLocation>
</comment>
<comment type="caution">
    <text evidence="9">The sequence shown here is derived from an EMBL/GenBank/DDBJ whole genome shotgun (WGS) entry which is preliminary data.</text>
</comment>
<dbReference type="GO" id="GO:0046872">
    <property type="term" value="F:metal ion binding"/>
    <property type="evidence" value="ECO:0007669"/>
    <property type="project" value="UniProtKB-KW"/>
</dbReference>
<evidence type="ECO:0000256" key="4">
    <source>
        <dbReference type="ARBA" id="ARBA00022722"/>
    </source>
</evidence>
<gene>
    <name evidence="9" type="ORF">NQ318_007454</name>
</gene>
<sequence>MANLLFSAALRRKLNASRYLATGKTFTALQYEFHIGRSTIADIVSETCQAIWLALKDTEMPEPTKEEWYQIADTFQEKTNFPNCLGAVDGKHIRCVKPRSSGSKFFNYKKYFSVVLMAVANANLRFISIDIGAYDQEGDSTVFRDSTFGTKLYSSQLNIPSPRCLPGTDSTPQPFVFLGDDAFKIHTNLLRPFPSRDIDGRRRIFNYRLSRARCSVECAFGLLANKWRIFHTPILVRPELINDIVKASCILHNFVRQRYGVSYEESAQKNLHFLR</sequence>
<feature type="domain" description="DDE Tnp4" evidence="8">
    <location>
        <begin position="88"/>
        <end position="253"/>
    </location>
</feature>
<evidence type="ECO:0000259" key="8">
    <source>
        <dbReference type="Pfam" id="PF13359"/>
    </source>
</evidence>
<dbReference type="Proteomes" id="UP001162162">
    <property type="component" value="Unassembled WGS sequence"/>
</dbReference>
<comment type="cofactor">
    <cofactor evidence="1">
        <name>a divalent metal cation</name>
        <dbReference type="ChEBI" id="CHEBI:60240"/>
    </cofactor>
</comment>
<evidence type="ECO:0000256" key="7">
    <source>
        <dbReference type="ARBA" id="ARBA00023242"/>
    </source>
</evidence>
<organism evidence="9 10">
    <name type="scientific">Aromia moschata</name>
    <dbReference type="NCBI Taxonomy" id="1265417"/>
    <lineage>
        <taxon>Eukaryota</taxon>
        <taxon>Metazoa</taxon>
        <taxon>Ecdysozoa</taxon>
        <taxon>Arthropoda</taxon>
        <taxon>Hexapoda</taxon>
        <taxon>Insecta</taxon>
        <taxon>Pterygota</taxon>
        <taxon>Neoptera</taxon>
        <taxon>Endopterygota</taxon>
        <taxon>Coleoptera</taxon>
        <taxon>Polyphaga</taxon>
        <taxon>Cucujiformia</taxon>
        <taxon>Chrysomeloidea</taxon>
        <taxon>Cerambycidae</taxon>
        <taxon>Cerambycinae</taxon>
        <taxon>Callichromatini</taxon>
        <taxon>Aromia</taxon>
    </lineage>
</organism>
<evidence type="ECO:0000256" key="6">
    <source>
        <dbReference type="ARBA" id="ARBA00022801"/>
    </source>
</evidence>
<dbReference type="AlphaFoldDB" id="A0AAV8YLR1"/>
<keyword evidence="5" id="KW-0479">Metal-binding</keyword>
<keyword evidence="7" id="KW-0539">Nucleus</keyword>
<dbReference type="EMBL" id="JAPWTK010000071">
    <property type="protein sequence ID" value="KAJ8952286.1"/>
    <property type="molecule type" value="Genomic_DNA"/>
</dbReference>
<evidence type="ECO:0000256" key="1">
    <source>
        <dbReference type="ARBA" id="ARBA00001968"/>
    </source>
</evidence>
<name>A0AAV8YLR1_9CUCU</name>
<dbReference type="InterPro" id="IPR045249">
    <property type="entry name" value="HARBI1-like"/>
</dbReference>
<evidence type="ECO:0000313" key="9">
    <source>
        <dbReference type="EMBL" id="KAJ8952286.1"/>
    </source>
</evidence>
<evidence type="ECO:0000256" key="2">
    <source>
        <dbReference type="ARBA" id="ARBA00004123"/>
    </source>
</evidence>
<dbReference type="PANTHER" id="PTHR22930">
    <property type="match status" value="1"/>
</dbReference>
<dbReference type="InterPro" id="IPR027806">
    <property type="entry name" value="HARBI1_dom"/>
</dbReference>
<reference evidence="9" key="1">
    <citation type="journal article" date="2023" name="Insect Mol. Biol.">
        <title>Genome sequencing provides insights into the evolution of gene families encoding plant cell wall-degrading enzymes in longhorned beetles.</title>
        <authorList>
            <person name="Shin N.R."/>
            <person name="Okamura Y."/>
            <person name="Kirsch R."/>
            <person name="Pauchet Y."/>
        </authorList>
    </citation>
    <scope>NUCLEOTIDE SEQUENCE</scope>
    <source>
        <strain evidence="9">AMC_N1</strain>
    </source>
</reference>
<comment type="similarity">
    <text evidence="3">Belongs to the HARBI1 family.</text>
</comment>
<keyword evidence="4" id="KW-0540">Nuclease</keyword>
<dbReference type="GO" id="GO:0004518">
    <property type="term" value="F:nuclease activity"/>
    <property type="evidence" value="ECO:0007669"/>
    <property type="project" value="UniProtKB-KW"/>
</dbReference>
<dbReference type="Pfam" id="PF13359">
    <property type="entry name" value="DDE_Tnp_4"/>
    <property type="match status" value="1"/>
</dbReference>
<accession>A0AAV8YLR1</accession>
<proteinExistence type="inferred from homology"/>
<keyword evidence="10" id="KW-1185">Reference proteome</keyword>
<evidence type="ECO:0000256" key="5">
    <source>
        <dbReference type="ARBA" id="ARBA00022723"/>
    </source>
</evidence>
<evidence type="ECO:0000256" key="3">
    <source>
        <dbReference type="ARBA" id="ARBA00006958"/>
    </source>
</evidence>
<protein>
    <recommendedName>
        <fullName evidence="8">DDE Tnp4 domain-containing protein</fullName>
    </recommendedName>
</protein>